<proteinExistence type="predicted"/>
<dbReference type="GO" id="GO:0005975">
    <property type="term" value="P:carbohydrate metabolic process"/>
    <property type="evidence" value="ECO:0007669"/>
    <property type="project" value="InterPro"/>
</dbReference>
<dbReference type="GO" id="GO:0000224">
    <property type="term" value="F:peptide-N4-(N-acetyl-beta-glucosaminyl)asparagine amidase activity"/>
    <property type="evidence" value="ECO:0007669"/>
    <property type="project" value="TreeGrafter"/>
</dbReference>
<comment type="cofactor">
    <cofactor evidence="1">
        <name>Ca(2+)</name>
        <dbReference type="ChEBI" id="CHEBI:29108"/>
    </cofactor>
</comment>
<keyword evidence="3" id="KW-0106">Calcium</keyword>
<dbReference type="GO" id="GO:0005829">
    <property type="term" value="C:cytosol"/>
    <property type="evidence" value="ECO:0007669"/>
    <property type="project" value="TreeGrafter"/>
</dbReference>
<dbReference type="InterPro" id="IPR008928">
    <property type="entry name" value="6-hairpin_glycosidase_sf"/>
</dbReference>
<feature type="signal peptide" evidence="4">
    <location>
        <begin position="1"/>
        <end position="22"/>
    </location>
</feature>
<dbReference type="Pfam" id="PF17678">
    <property type="entry name" value="Glyco_hydro_92N"/>
    <property type="match status" value="1"/>
</dbReference>
<feature type="chain" id="PRO_5011791137" evidence="4">
    <location>
        <begin position="23"/>
        <end position="746"/>
    </location>
</feature>
<dbReference type="FunFam" id="3.30.2080.10:FF:000001">
    <property type="entry name" value="Alpha-1,2-mannosidase subfamily"/>
    <property type="match status" value="1"/>
</dbReference>
<dbReference type="NCBIfam" id="TIGR01180">
    <property type="entry name" value="aman2_put"/>
    <property type="match status" value="1"/>
</dbReference>
<dbReference type="GO" id="GO:0006516">
    <property type="term" value="P:glycoprotein catabolic process"/>
    <property type="evidence" value="ECO:0007669"/>
    <property type="project" value="TreeGrafter"/>
</dbReference>
<protein>
    <submittedName>
        <fullName evidence="7">Alpha-1,2-mannosidase, putative</fullName>
    </submittedName>
</protein>
<dbReference type="Gene3D" id="1.20.1610.10">
    <property type="entry name" value="alpha-1,2-mannosidases domains"/>
    <property type="match status" value="1"/>
</dbReference>
<dbReference type="PANTHER" id="PTHR12143">
    <property type="entry name" value="PEPTIDE N-GLYCANASE PNGASE -RELATED"/>
    <property type="match status" value="1"/>
</dbReference>
<dbReference type="EMBL" id="FOXQ01000003">
    <property type="protein sequence ID" value="SFP91711.1"/>
    <property type="molecule type" value="Genomic_DNA"/>
</dbReference>
<dbReference type="PANTHER" id="PTHR12143:SF39">
    <property type="entry name" value="SECRETED PROTEIN"/>
    <property type="match status" value="1"/>
</dbReference>
<dbReference type="AlphaFoldDB" id="A0A1I5U8U3"/>
<evidence type="ECO:0000259" key="5">
    <source>
        <dbReference type="Pfam" id="PF07971"/>
    </source>
</evidence>
<evidence type="ECO:0000256" key="2">
    <source>
        <dbReference type="ARBA" id="ARBA00011245"/>
    </source>
</evidence>
<dbReference type="InterPro" id="IPR005887">
    <property type="entry name" value="GH92_a_mannosidase_put"/>
</dbReference>
<feature type="domain" description="Glycosyl hydrolase family 92 N-terminal" evidence="6">
    <location>
        <begin position="28"/>
        <end position="259"/>
    </location>
</feature>
<reference evidence="7 8" key="1">
    <citation type="submission" date="2016-10" db="EMBL/GenBank/DDBJ databases">
        <authorList>
            <person name="de Groot N.N."/>
        </authorList>
    </citation>
    <scope>NUCLEOTIDE SEQUENCE [LARGE SCALE GENOMIC DNA]</scope>
    <source>
        <strain evidence="7 8">DSM 28286</strain>
    </source>
</reference>
<dbReference type="Gene3D" id="1.20.1050.60">
    <property type="entry name" value="alpha-1,2-mannosidase"/>
    <property type="match status" value="1"/>
</dbReference>
<dbReference type="InterPro" id="IPR041371">
    <property type="entry name" value="GH92_N"/>
</dbReference>
<dbReference type="Gene3D" id="2.70.98.10">
    <property type="match status" value="1"/>
</dbReference>
<dbReference type="Pfam" id="PF07971">
    <property type="entry name" value="Glyco_hydro_92"/>
    <property type="match status" value="1"/>
</dbReference>
<gene>
    <name evidence="7" type="ORF">SAMN05444277_103142</name>
</gene>
<comment type="subunit">
    <text evidence="2">Monomer.</text>
</comment>
<dbReference type="OrthoDB" id="9804511at2"/>
<name>A0A1I5U8U3_9BACT</name>
<dbReference type="STRING" id="1465490.SAMN05444277_103142"/>
<dbReference type="InterPro" id="IPR012939">
    <property type="entry name" value="Glyco_hydro_92"/>
</dbReference>
<dbReference type="InterPro" id="IPR014718">
    <property type="entry name" value="GH-type_carb-bd"/>
</dbReference>
<evidence type="ECO:0000259" key="6">
    <source>
        <dbReference type="Pfam" id="PF17678"/>
    </source>
</evidence>
<evidence type="ECO:0000313" key="7">
    <source>
        <dbReference type="EMBL" id="SFP91711.1"/>
    </source>
</evidence>
<dbReference type="SUPFAM" id="SSF48208">
    <property type="entry name" value="Six-hairpin glycosidases"/>
    <property type="match status" value="1"/>
</dbReference>
<organism evidence="7 8">
    <name type="scientific">Parafilimonas terrae</name>
    <dbReference type="NCBI Taxonomy" id="1465490"/>
    <lineage>
        <taxon>Bacteria</taxon>
        <taxon>Pseudomonadati</taxon>
        <taxon>Bacteroidota</taxon>
        <taxon>Chitinophagia</taxon>
        <taxon>Chitinophagales</taxon>
        <taxon>Chitinophagaceae</taxon>
        <taxon>Parafilimonas</taxon>
    </lineage>
</organism>
<keyword evidence="8" id="KW-1185">Reference proteome</keyword>
<dbReference type="Proteomes" id="UP000199031">
    <property type="component" value="Unassembled WGS sequence"/>
</dbReference>
<sequence length="746" mass="82891">MKKFITVPALFLIAGLFHTAKAQQYTSFVDPYIGSGGHGHVFVGASVPLGAVQVGPNNFMQGWDWCSGYHYSDSIIIGFSQTHLSGTGIGDLGDVLIMPYTGAVKTGKATPKNYTDGYGSKFSHANEKVKPGYYAVKLDNGVKVELTASERVAYHRYHFPANKDARILIDLKEGIGDRPTETYIEQTDATTFKGYRFSRGWANDQHLYFAIKISKPVTDFVVYDDSTALTAKNGKAKAIKGLISFKKFSGDVDLKIGISAVSAENALTNLTTEIPGWNFEQVAALADKKWNDELSKIKIETSNNAEKKIFYTALFHTLINPSLYNDVNGEYRGADKQVHKAAFNNYSVFSLWDTYRALHPLYTIFQPGRVNDLVQSMLVIYQQQNKLPVWHLMSCETNTMPGVSSAQVVAEAYTKGFKGFDKTLALEAVKNSMMRDEQGLKYDKILQQIPYDSVRESVAKALEYGVSNASIALMEKKAGNISDYEYFNKRAHNYKLYFDSSSGFFRGRDAAGAWNPVFDPARSSHPYIDDLAEGNHWQYIWLVPGDVEGLMQLLGGEAKFTAKLDSLFVLQAPYDPKAPPDIAGLIGQYAHGNEPCHHVLYLYAYAGQQWKSAEKARYVLNNLYGTDPDNGVSGNDDCGQMSAWYILSSLGFYPVLPANGAYVFGSPLFNKASLKVFNNKTFTVEAVNNSPENIYIQHAELNGKPYTKTYIMYDDIMNGGTLKLFMGNKPNYAYGANAADRPKSVY</sequence>
<dbReference type="Gene3D" id="3.30.2080.10">
    <property type="entry name" value="GH92 mannosidase domain"/>
    <property type="match status" value="1"/>
</dbReference>
<evidence type="ECO:0000313" key="8">
    <source>
        <dbReference type="Proteomes" id="UP000199031"/>
    </source>
</evidence>
<dbReference type="GO" id="GO:0030246">
    <property type="term" value="F:carbohydrate binding"/>
    <property type="evidence" value="ECO:0007669"/>
    <property type="project" value="InterPro"/>
</dbReference>
<evidence type="ECO:0000256" key="1">
    <source>
        <dbReference type="ARBA" id="ARBA00001913"/>
    </source>
</evidence>
<keyword evidence="4" id="KW-0732">Signal</keyword>
<dbReference type="RefSeq" id="WP_090656647.1">
    <property type="nucleotide sequence ID" value="NZ_FOXQ01000003.1"/>
</dbReference>
<feature type="domain" description="Glycosyl hydrolase family 92" evidence="5">
    <location>
        <begin position="265"/>
        <end position="727"/>
    </location>
</feature>
<evidence type="ECO:0000256" key="3">
    <source>
        <dbReference type="ARBA" id="ARBA00022837"/>
    </source>
</evidence>
<evidence type="ECO:0000256" key="4">
    <source>
        <dbReference type="SAM" id="SignalP"/>
    </source>
</evidence>
<accession>A0A1I5U8U3</accession>
<dbReference type="InterPro" id="IPR050883">
    <property type="entry name" value="PNGase"/>
</dbReference>